<name>Q0GPM5_PROMS</name>
<dbReference type="KEGG" id="pmb:A9601_12661"/>
<protein>
    <submittedName>
        <fullName evidence="1 2">Possible chorismate-binding enzyme</fullName>
    </submittedName>
</protein>
<reference evidence="1" key="1">
    <citation type="journal article" date="2006" name="Proc. Natl. Acad. Sci. U.S.A.">
        <title>Phosphate acquisition genes in Prochlorococcus ecotypes: evidence for genome-wide adaptation.</title>
        <authorList>
            <person name="Martiny A.C."/>
            <person name="Coleman M.L."/>
            <person name="Chisholm S.W."/>
        </authorList>
    </citation>
    <scope>NUCLEOTIDE SEQUENCE</scope>
    <source>
        <strain evidence="1">AS9601</strain>
    </source>
</reference>
<evidence type="ECO:0000313" key="1">
    <source>
        <dbReference type="EMBL" id="ABI23472.1"/>
    </source>
</evidence>
<reference evidence="2 3" key="3">
    <citation type="journal article" date="2007" name="PLoS Genet.">
        <title>Patterns and implications of gene gain and loss in the evolution of Prochlorococcus.</title>
        <authorList>
            <person name="Kettler G.C."/>
            <person name="Martiny A.C."/>
            <person name="Huang K."/>
            <person name="Zucker J."/>
            <person name="Coleman M.L."/>
            <person name="Rodrigue S."/>
            <person name="Chen F."/>
            <person name="Lapidus A."/>
            <person name="Ferriera S."/>
            <person name="Johnson J."/>
            <person name="Steglich C."/>
            <person name="Church G.M."/>
            <person name="Richardson P."/>
            <person name="Chisholm S.W."/>
        </authorList>
    </citation>
    <scope>NUCLEOTIDE SEQUENCE [LARGE SCALE GENOMIC DNA]</scope>
    <source>
        <strain evidence="2 3">AS9601</strain>
    </source>
</reference>
<dbReference type="EMBL" id="DQ786984">
    <property type="protein sequence ID" value="ABI23472.1"/>
    <property type="molecule type" value="Genomic_DNA"/>
</dbReference>
<dbReference type="AlphaFoldDB" id="Q0GPM5"/>
<evidence type="ECO:0000313" key="2">
    <source>
        <dbReference type="EMBL" id="ABM70550.1"/>
    </source>
</evidence>
<dbReference type="eggNOG" id="ENOG5030RD7">
    <property type="taxonomic scope" value="Bacteria"/>
</dbReference>
<dbReference type="Proteomes" id="UP000002590">
    <property type="component" value="Chromosome"/>
</dbReference>
<organism evidence="1">
    <name type="scientific">Prochlorococcus marinus (strain AS9601)</name>
    <dbReference type="NCBI Taxonomy" id="146891"/>
    <lineage>
        <taxon>Bacteria</taxon>
        <taxon>Bacillati</taxon>
        <taxon>Cyanobacteriota</taxon>
        <taxon>Cyanophyceae</taxon>
        <taxon>Synechococcales</taxon>
        <taxon>Prochlorococcaceae</taxon>
        <taxon>Prochlorococcus</taxon>
    </lineage>
</organism>
<reference evidence="2" key="2">
    <citation type="submission" date="2006-11" db="EMBL/GenBank/DDBJ databases">
        <authorList>
            <person name="Chisholm S."/>
            <person name="Huang K."/>
            <person name="Martiny A."/>
            <person name="Kettler G."/>
            <person name="Coleman M."/>
            <person name="Keller K."/>
            <person name="Arkin A."/>
            <person name="Coe A."/>
            <person name="Rodrigue S."/>
            <person name="Ferriera S."/>
            <person name="Johnson J."/>
            <person name="Kravitz S."/>
            <person name="Beeson K."/>
            <person name="Sutton G."/>
            <person name="Rogers Y.-H."/>
            <person name="Friedman R."/>
            <person name="Frazier M."/>
            <person name="Venter J.C."/>
        </authorList>
    </citation>
    <scope>NUCLEOTIDE SEQUENCE</scope>
    <source>
        <strain evidence="2">AS9601</strain>
    </source>
</reference>
<accession>Q0GPM5</accession>
<proteinExistence type="predicted"/>
<evidence type="ECO:0000313" key="3">
    <source>
        <dbReference type="Proteomes" id="UP000002590"/>
    </source>
</evidence>
<dbReference type="HOGENOM" id="CLU_3028789_0_0_3"/>
<dbReference type="EMBL" id="CP000551">
    <property type="protein sequence ID" value="ABM70550.1"/>
    <property type="molecule type" value="Genomic_DNA"/>
</dbReference>
<gene>
    <name evidence="2" type="ordered locus">A9601_12661</name>
</gene>
<sequence>MLFFMGKFSSEEIESQFNLIKMLLAEPDKYRDAINAIKKDIAYMPIELKKKLEEENIIL</sequence>